<reference evidence="3 4" key="1">
    <citation type="submission" date="2016-10" db="EMBL/GenBank/DDBJ databases">
        <authorList>
            <person name="de Groot N.N."/>
        </authorList>
    </citation>
    <scope>NUCLEOTIDE SEQUENCE [LARGE SCALE GENOMIC DNA]</scope>
    <source>
        <strain evidence="3 4">S137</strain>
    </source>
</reference>
<feature type="domain" description="Initiator Rep protein WH1" evidence="2">
    <location>
        <begin position="29"/>
        <end position="166"/>
    </location>
</feature>
<dbReference type="Pfam" id="PF01051">
    <property type="entry name" value="Rep3_N"/>
    <property type="match status" value="1"/>
</dbReference>
<dbReference type="Pfam" id="PF21205">
    <property type="entry name" value="Rep3_C"/>
    <property type="match status" value="1"/>
</dbReference>
<dbReference type="InterPro" id="IPR036390">
    <property type="entry name" value="WH_DNA-bd_sf"/>
</dbReference>
<accession>A0A1H0NLG0</accession>
<dbReference type="Gene3D" id="1.10.10.10">
    <property type="entry name" value="Winged helix-like DNA-binding domain superfamily/Winged helix DNA-binding domain"/>
    <property type="match status" value="2"/>
</dbReference>
<evidence type="ECO:0000256" key="1">
    <source>
        <dbReference type="ARBA" id="ARBA00038283"/>
    </source>
</evidence>
<dbReference type="EMBL" id="FNJQ01000003">
    <property type="protein sequence ID" value="SDO93524.1"/>
    <property type="molecule type" value="Genomic_DNA"/>
</dbReference>
<dbReference type="InterPro" id="IPR036388">
    <property type="entry name" value="WH-like_DNA-bd_sf"/>
</dbReference>
<dbReference type="GO" id="GO:0003887">
    <property type="term" value="F:DNA-directed DNA polymerase activity"/>
    <property type="evidence" value="ECO:0007669"/>
    <property type="project" value="InterPro"/>
</dbReference>
<evidence type="ECO:0000313" key="4">
    <source>
        <dbReference type="Proteomes" id="UP000182412"/>
    </source>
</evidence>
<organism evidence="3 4">
    <name type="scientific">Selenomonas ruminantium</name>
    <dbReference type="NCBI Taxonomy" id="971"/>
    <lineage>
        <taxon>Bacteria</taxon>
        <taxon>Bacillati</taxon>
        <taxon>Bacillota</taxon>
        <taxon>Negativicutes</taxon>
        <taxon>Selenomonadales</taxon>
        <taxon>Selenomonadaceae</taxon>
        <taxon>Selenomonas</taxon>
    </lineage>
</organism>
<dbReference type="RefSeq" id="WP_074571323.1">
    <property type="nucleotide sequence ID" value="NZ_FNJQ01000003.1"/>
</dbReference>
<dbReference type="AlphaFoldDB" id="A0A1H0NLG0"/>
<proteinExistence type="inferred from homology"/>
<protein>
    <submittedName>
        <fullName evidence="3">Initiator Replication protein</fullName>
    </submittedName>
</protein>
<dbReference type="SUPFAM" id="SSF46785">
    <property type="entry name" value="Winged helix' DNA-binding domain"/>
    <property type="match status" value="2"/>
</dbReference>
<comment type="similarity">
    <text evidence="1">Belongs to the initiator RepB protein family.</text>
</comment>
<dbReference type="Proteomes" id="UP000182412">
    <property type="component" value="Unassembled WGS sequence"/>
</dbReference>
<evidence type="ECO:0000259" key="2">
    <source>
        <dbReference type="Pfam" id="PF01051"/>
    </source>
</evidence>
<dbReference type="OrthoDB" id="9765378at2"/>
<sequence>MSAKMSFSVSQPTEYLYQNLEFDTPTKFANELMFAKHSLKENEMKIWLLTVASLAKEQNLNHDVLYEYNISVLADKLNINKDKGWRNIIREAIDHVSDKSLKIVKRYSSEEDKHNWLKIPLYNSVEYNDFNDTVSVSINQKMLPYLQDFTEKFTEVDIDEMLAIRGITQLKVFMVVKELIAEGTYTISIERFKERLNMPISSYANFRDFQRDVLKKAEQQIRKNTSLKNFHFTHDGKGRRPAQNITIHLTDVDAKVLPAPVKILTTEDKIANLDAEHLSLFDEYSSFGIKPESTCLELITSYSLDILKSNLVYYKDQLKKRKPNQEPLSAGYLITCVKKDFAKSQRKKWLRQANTNGSVETELQKTDLQLEDVYKTCKNNAGVLIKKGKIQKLLEIFDVAAISMQNMAANMGIPYDIDEARIKIQKRDLRNKETMLFREHLAQRLMSGYITMDSMI</sequence>
<evidence type="ECO:0000313" key="3">
    <source>
        <dbReference type="EMBL" id="SDO93524.1"/>
    </source>
</evidence>
<dbReference type="InterPro" id="IPR000525">
    <property type="entry name" value="Initiator_Rep_WH1"/>
</dbReference>
<gene>
    <name evidence="3" type="ORF">SAMN05216366_103122</name>
</gene>
<name>A0A1H0NLG0_SELRU</name>
<dbReference type="GO" id="GO:0006270">
    <property type="term" value="P:DNA replication initiation"/>
    <property type="evidence" value="ECO:0007669"/>
    <property type="project" value="InterPro"/>
</dbReference>